<feature type="compositionally biased region" description="Basic and acidic residues" evidence="6">
    <location>
        <begin position="19"/>
        <end position="32"/>
    </location>
</feature>
<dbReference type="GO" id="GO:0005737">
    <property type="term" value="C:cytoplasm"/>
    <property type="evidence" value="ECO:0007669"/>
    <property type="project" value="TreeGrafter"/>
</dbReference>
<dbReference type="SMART" id="SM00220">
    <property type="entry name" value="S_TKc"/>
    <property type="match status" value="1"/>
</dbReference>
<dbReference type="PROSITE" id="PS50089">
    <property type="entry name" value="ZF_RING_2"/>
    <property type="match status" value="1"/>
</dbReference>
<dbReference type="SUPFAM" id="SSF57850">
    <property type="entry name" value="RING/U-box"/>
    <property type="match status" value="1"/>
</dbReference>
<feature type="domain" description="RING-type" evidence="8">
    <location>
        <begin position="119"/>
        <end position="157"/>
    </location>
</feature>
<evidence type="ECO:0000256" key="4">
    <source>
        <dbReference type="PROSITE-ProRule" id="PRU10141"/>
    </source>
</evidence>
<keyword evidence="5" id="KW-0723">Serine/threonine-protein kinase</keyword>
<keyword evidence="2 4" id="KW-0067">ATP-binding</keyword>
<dbReference type="PROSITE" id="PS00107">
    <property type="entry name" value="PROTEIN_KINASE_ATP"/>
    <property type="match status" value="1"/>
</dbReference>
<feature type="compositionally biased region" description="Low complexity" evidence="6">
    <location>
        <begin position="1"/>
        <end position="11"/>
    </location>
</feature>
<keyword evidence="11" id="KW-1185">Reference proteome</keyword>
<dbReference type="Pfam" id="PF00069">
    <property type="entry name" value="Pkinase"/>
    <property type="match status" value="1"/>
</dbReference>
<dbReference type="InterPro" id="IPR045269">
    <property type="entry name" value="Atg1-like"/>
</dbReference>
<dbReference type="PROSITE" id="PS50011">
    <property type="entry name" value="PROTEIN_KINASE_DOM"/>
    <property type="match status" value="1"/>
</dbReference>
<dbReference type="Gene3D" id="1.10.510.10">
    <property type="entry name" value="Transferase(Phosphotransferase) domain 1"/>
    <property type="match status" value="1"/>
</dbReference>
<dbReference type="EMBL" id="VJMH01007007">
    <property type="protein sequence ID" value="KAF0686381.1"/>
    <property type="molecule type" value="Genomic_DNA"/>
</dbReference>
<name>A0A485LJ77_9STRA</name>
<proteinExistence type="inferred from homology"/>
<dbReference type="Gene3D" id="3.30.40.10">
    <property type="entry name" value="Zinc/RING finger domain, C3HC4 (zinc finger)"/>
    <property type="match status" value="1"/>
</dbReference>
<dbReference type="InterPro" id="IPR011009">
    <property type="entry name" value="Kinase-like_dom_sf"/>
</dbReference>
<dbReference type="GO" id="GO:0005524">
    <property type="term" value="F:ATP binding"/>
    <property type="evidence" value="ECO:0007669"/>
    <property type="project" value="UniProtKB-UniRule"/>
</dbReference>
<accession>A0A485LJ77</accession>
<dbReference type="PANTHER" id="PTHR24348">
    <property type="entry name" value="SERINE/THREONINE-PROTEIN KINASE UNC-51-RELATED"/>
    <property type="match status" value="1"/>
</dbReference>
<dbReference type="InterPro" id="IPR013083">
    <property type="entry name" value="Znf_RING/FYVE/PHD"/>
</dbReference>
<evidence type="ECO:0000256" key="6">
    <source>
        <dbReference type="SAM" id="MobiDB-lite"/>
    </source>
</evidence>
<dbReference type="GO" id="GO:0010506">
    <property type="term" value="P:regulation of autophagy"/>
    <property type="evidence" value="ECO:0007669"/>
    <property type="project" value="InterPro"/>
</dbReference>
<gene>
    <name evidence="10" type="primary">Aste57867_21825</name>
    <name evidence="9" type="ORF">As57867_021756</name>
    <name evidence="10" type="ORF">ASTE57867_21825</name>
</gene>
<feature type="region of interest" description="Disordered" evidence="6">
    <location>
        <begin position="55"/>
        <end position="81"/>
    </location>
</feature>
<reference evidence="9" key="2">
    <citation type="submission" date="2019-06" db="EMBL/GenBank/DDBJ databases">
        <title>Genomics analysis of Aphanomyces spp. identifies a new class of oomycete effector associated with host adaptation.</title>
        <authorList>
            <person name="Gaulin E."/>
        </authorList>
    </citation>
    <scope>NUCLEOTIDE SEQUENCE</scope>
    <source>
        <strain evidence="9">CBS 578.67</strain>
    </source>
</reference>
<sequence length="482" mass="52911">MSRAARSSSMSVAQQLHRVHSDSALSDKSKLHTASREIEIAKQWADYRKQRVLESYGQQQQEPPANPPAKSTPTPPARAASVPILTRRCSRHASSKQKLLHASVAIAKATHGFMLPYVCSICDALGATCMIAACGHYFHGSCIVRWVGSHDTCPTCHRFVDMLMPAHLTLHRPALRKSFSSFTCVRNNFFDADFDARYDVTDMLLGKGTYASVYLGREKASNALVAVKRVLKTGLKSDVENVKALEEIAVLHSLHHDNIVNLHAAFSSPAHYVLVMDHVAGGTLEDWMHTWVPGASPTDCRGTHGPKRPLSEAIVRCVLRDVVSALVYLHTIAFVVHGDIKPGNILMDTRHHHDGCVPVAKLCDFGNAIRMFPGLPLPAEVSGSFGYMAPELLCHETPLAPPTDMWSIGLVAYEALVAFTPFYPYNSCTTEAATFPPRDFKRVSASGVDFLQKLLVRDPARRMTAKEAAVHPFLQVPSCLCA</sequence>
<dbReference type="Proteomes" id="UP000332933">
    <property type="component" value="Unassembled WGS sequence"/>
</dbReference>
<keyword evidence="3" id="KW-0863">Zinc-finger</keyword>
<dbReference type="EMBL" id="CAADRA010007033">
    <property type="protein sequence ID" value="VFT98494.1"/>
    <property type="molecule type" value="Genomic_DNA"/>
</dbReference>
<comment type="similarity">
    <text evidence="5">Belongs to the protein kinase superfamily.</text>
</comment>
<keyword evidence="3" id="KW-0862">Zinc</keyword>
<evidence type="ECO:0000313" key="9">
    <source>
        <dbReference type="EMBL" id="KAF0686381.1"/>
    </source>
</evidence>
<feature type="domain" description="Protein kinase" evidence="7">
    <location>
        <begin position="199"/>
        <end position="474"/>
    </location>
</feature>
<dbReference type="InterPro" id="IPR008271">
    <property type="entry name" value="Ser/Thr_kinase_AS"/>
</dbReference>
<evidence type="ECO:0000256" key="5">
    <source>
        <dbReference type="RuleBase" id="RU000304"/>
    </source>
</evidence>
<reference evidence="10 11" key="1">
    <citation type="submission" date="2019-03" db="EMBL/GenBank/DDBJ databases">
        <authorList>
            <person name="Gaulin E."/>
            <person name="Dumas B."/>
        </authorList>
    </citation>
    <scope>NUCLEOTIDE SEQUENCE [LARGE SCALE GENOMIC DNA]</scope>
    <source>
        <strain evidence="10">CBS 568.67</strain>
    </source>
</reference>
<keyword evidence="5" id="KW-0808">Transferase</keyword>
<evidence type="ECO:0000256" key="3">
    <source>
        <dbReference type="PROSITE-ProRule" id="PRU00175"/>
    </source>
</evidence>
<dbReference type="Pfam" id="PF13639">
    <property type="entry name" value="zf-RING_2"/>
    <property type="match status" value="1"/>
</dbReference>
<dbReference type="GO" id="GO:0008270">
    <property type="term" value="F:zinc ion binding"/>
    <property type="evidence" value="ECO:0007669"/>
    <property type="project" value="UniProtKB-KW"/>
</dbReference>
<dbReference type="GO" id="GO:0004674">
    <property type="term" value="F:protein serine/threonine kinase activity"/>
    <property type="evidence" value="ECO:0007669"/>
    <property type="project" value="UniProtKB-KW"/>
</dbReference>
<dbReference type="InterPro" id="IPR000719">
    <property type="entry name" value="Prot_kinase_dom"/>
</dbReference>
<evidence type="ECO:0000313" key="10">
    <source>
        <dbReference type="EMBL" id="VFT98494.1"/>
    </source>
</evidence>
<evidence type="ECO:0000256" key="1">
    <source>
        <dbReference type="ARBA" id="ARBA00022741"/>
    </source>
</evidence>
<organism evidence="10 11">
    <name type="scientific">Aphanomyces stellatus</name>
    <dbReference type="NCBI Taxonomy" id="120398"/>
    <lineage>
        <taxon>Eukaryota</taxon>
        <taxon>Sar</taxon>
        <taxon>Stramenopiles</taxon>
        <taxon>Oomycota</taxon>
        <taxon>Saprolegniomycetes</taxon>
        <taxon>Saprolegniales</taxon>
        <taxon>Verrucalvaceae</taxon>
        <taxon>Aphanomyces</taxon>
    </lineage>
</organism>
<dbReference type="SUPFAM" id="SSF56112">
    <property type="entry name" value="Protein kinase-like (PK-like)"/>
    <property type="match status" value="1"/>
</dbReference>
<evidence type="ECO:0000259" key="7">
    <source>
        <dbReference type="PROSITE" id="PS50011"/>
    </source>
</evidence>
<dbReference type="InterPro" id="IPR017441">
    <property type="entry name" value="Protein_kinase_ATP_BS"/>
</dbReference>
<dbReference type="InterPro" id="IPR001841">
    <property type="entry name" value="Znf_RING"/>
</dbReference>
<evidence type="ECO:0000313" key="11">
    <source>
        <dbReference type="Proteomes" id="UP000332933"/>
    </source>
</evidence>
<feature type="binding site" evidence="4">
    <location>
        <position position="232"/>
    </location>
    <ligand>
        <name>ATP</name>
        <dbReference type="ChEBI" id="CHEBI:30616"/>
    </ligand>
</feature>
<evidence type="ECO:0000256" key="2">
    <source>
        <dbReference type="ARBA" id="ARBA00022840"/>
    </source>
</evidence>
<evidence type="ECO:0000259" key="8">
    <source>
        <dbReference type="PROSITE" id="PS50089"/>
    </source>
</evidence>
<dbReference type="AlphaFoldDB" id="A0A485LJ77"/>
<keyword evidence="5" id="KW-0418">Kinase</keyword>
<feature type="region of interest" description="Disordered" evidence="6">
    <location>
        <begin position="1"/>
        <end position="32"/>
    </location>
</feature>
<dbReference type="PROSITE" id="PS00108">
    <property type="entry name" value="PROTEIN_KINASE_ST"/>
    <property type="match status" value="1"/>
</dbReference>
<keyword evidence="1 4" id="KW-0547">Nucleotide-binding</keyword>
<protein>
    <submittedName>
        <fullName evidence="10">Aste57867_21825 protein</fullName>
    </submittedName>
</protein>
<dbReference type="SMART" id="SM00184">
    <property type="entry name" value="RING"/>
    <property type="match status" value="1"/>
</dbReference>
<dbReference type="OrthoDB" id="310217at2759"/>
<keyword evidence="3" id="KW-0479">Metal-binding</keyword>